<feature type="region of interest" description="Disordered" evidence="1">
    <location>
        <begin position="58"/>
        <end position="90"/>
    </location>
</feature>
<organism evidence="2 3">
    <name type="scientific">Thalassiosira oceanica</name>
    <name type="common">Marine diatom</name>
    <dbReference type="NCBI Taxonomy" id="159749"/>
    <lineage>
        <taxon>Eukaryota</taxon>
        <taxon>Sar</taxon>
        <taxon>Stramenopiles</taxon>
        <taxon>Ochrophyta</taxon>
        <taxon>Bacillariophyta</taxon>
        <taxon>Coscinodiscophyceae</taxon>
        <taxon>Thalassiosirophycidae</taxon>
        <taxon>Thalassiosirales</taxon>
        <taxon>Thalassiosiraceae</taxon>
        <taxon>Thalassiosira</taxon>
    </lineage>
</organism>
<evidence type="ECO:0000313" key="2">
    <source>
        <dbReference type="EMBL" id="EJK45120.1"/>
    </source>
</evidence>
<gene>
    <name evidence="2" type="ORF">THAOC_36281</name>
</gene>
<protein>
    <submittedName>
        <fullName evidence="2">Uncharacterized protein</fullName>
    </submittedName>
</protein>
<evidence type="ECO:0000313" key="3">
    <source>
        <dbReference type="Proteomes" id="UP000266841"/>
    </source>
</evidence>
<name>K0R0F4_THAOC</name>
<accession>K0R0F4</accession>
<proteinExistence type="predicted"/>
<comment type="caution">
    <text evidence="2">The sequence shown here is derived from an EMBL/GenBank/DDBJ whole genome shotgun (WGS) entry which is preliminary data.</text>
</comment>
<dbReference type="AlphaFoldDB" id="K0R0F4"/>
<sequence length="197" mass="21646">MTCGTCGGVIKRLLRCHQRRRSPGGRSGWEESSRTRITGAMIDAKPCLNINLSNRTLDTTGSSESSAFDIETDDQMKGRPSPLAKSRPPQLLRADTELDVSSFSSSAVEGIIPGESAKRRCRFADEISGSSVVTQVWQLPARVPDDAGFLHYSNDDIESFRRDFLDERALECAVDIFGGNSVVTAHRAIRRQRGDTV</sequence>
<dbReference type="Proteomes" id="UP000266841">
    <property type="component" value="Unassembled WGS sequence"/>
</dbReference>
<dbReference type="EMBL" id="AGNL01048762">
    <property type="protein sequence ID" value="EJK45120.1"/>
    <property type="molecule type" value="Genomic_DNA"/>
</dbReference>
<evidence type="ECO:0000256" key="1">
    <source>
        <dbReference type="SAM" id="MobiDB-lite"/>
    </source>
</evidence>
<reference evidence="2 3" key="1">
    <citation type="journal article" date="2012" name="Genome Biol.">
        <title>Genome and low-iron response of an oceanic diatom adapted to chronic iron limitation.</title>
        <authorList>
            <person name="Lommer M."/>
            <person name="Specht M."/>
            <person name="Roy A.S."/>
            <person name="Kraemer L."/>
            <person name="Andreson R."/>
            <person name="Gutowska M.A."/>
            <person name="Wolf J."/>
            <person name="Bergner S.V."/>
            <person name="Schilhabel M.B."/>
            <person name="Klostermeier U.C."/>
            <person name="Beiko R.G."/>
            <person name="Rosenstiel P."/>
            <person name="Hippler M."/>
            <person name="Laroche J."/>
        </authorList>
    </citation>
    <scope>NUCLEOTIDE SEQUENCE [LARGE SCALE GENOMIC DNA]</scope>
    <source>
        <strain evidence="2 3">CCMP1005</strain>
    </source>
</reference>
<keyword evidence="3" id="KW-1185">Reference proteome</keyword>